<feature type="transmembrane region" description="Helical" evidence="8">
    <location>
        <begin position="146"/>
        <end position="165"/>
    </location>
</feature>
<keyword evidence="10" id="KW-1185">Reference proteome</keyword>
<keyword evidence="7 8" id="KW-0472">Membrane</keyword>
<evidence type="ECO:0000256" key="6">
    <source>
        <dbReference type="ARBA" id="ARBA00022989"/>
    </source>
</evidence>
<feature type="transmembrane region" description="Helical" evidence="8">
    <location>
        <begin position="339"/>
        <end position="362"/>
    </location>
</feature>
<evidence type="ECO:0000256" key="2">
    <source>
        <dbReference type="ARBA" id="ARBA00007998"/>
    </source>
</evidence>
<protein>
    <submittedName>
        <fullName evidence="9">GerAB/ArcD/ProY family transporter</fullName>
    </submittedName>
</protein>
<feature type="transmembrane region" description="Helical" evidence="8">
    <location>
        <begin position="40"/>
        <end position="62"/>
    </location>
</feature>
<proteinExistence type="inferred from homology"/>
<feature type="transmembrane region" description="Helical" evidence="8">
    <location>
        <begin position="83"/>
        <end position="107"/>
    </location>
</feature>
<comment type="similarity">
    <text evidence="2">Belongs to the amino acid-polyamine-organocation (APC) superfamily. Spore germination protein (SGP) (TC 2.A.3.9) family.</text>
</comment>
<keyword evidence="4" id="KW-0309">Germination</keyword>
<dbReference type="GO" id="GO:0016020">
    <property type="term" value="C:membrane"/>
    <property type="evidence" value="ECO:0007669"/>
    <property type="project" value="UniProtKB-SubCell"/>
</dbReference>
<sequence>MTGRKEQITPGQMSVLITATTLGSSIVFIPHPLAHYAGQYAWISASLAAVFGTLMLAAVLYLNRAHRGRSIMEYSAALFGKPLSGLMFFIVLLMLLFAVSAIVSGIGDFFSGVMMKETPAYIFNATSLFAAAATVRAGIKVTARMFVLLLTVMVAFISAVLVLAIPLYHSGMLLPIWPREMARPVLHGLLLTAGFPFGEIFLYALLIHLVPAAPGAAPWRGKLYKGYALAAALLIMAVLCSSMAFGPASDVFIYSLFKLASEIHIGDMMERTESIVGIALILGSYMKATVYLYMLNLIVKGWLPFKDERTAVYPLALMCLFLSLTLFDSPADFFSQVYVIWPFAVLLVGGTFLTLHAGMTAIRGTGKGA</sequence>
<dbReference type="GO" id="GO:0009847">
    <property type="term" value="P:spore germination"/>
    <property type="evidence" value="ECO:0007669"/>
    <property type="project" value="InterPro"/>
</dbReference>
<feature type="transmembrane region" description="Helical" evidence="8">
    <location>
        <begin position="12"/>
        <end position="34"/>
    </location>
</feature>
<evidence type="ECO:0000256" key="8">
    <source>
        <dbReference type="SAM" id="Phobius"/>
    </source>
</evidence>
<dbReference type="Gene3D" id="1.20.1740.10">
    <property type="entry name" value="Amino acid/polyamine transporter I"/>
    <property type="match status" value="1"/>
</dbReference>
<comment type="subcellular location">
    <subcellularLocation>
        <location evidence="1">Membrane</location>
        <topology evidence="1">Multi-pass membrane protein</topology>
    </subcellularLocation>
</comment>
<evidence type="ECO:0000256" key="5">
    <source>
        <dbReference type="ARBA" id="ARBA00022692"/>
    </source>
</evidence>
<accession>A0A9X4KHJ8</accession>
<feature type="transmembrane region" description="Helical" evidence="8">
    <location>
        <begin position="274"/>
        <end position="299"/>
    </location>
</feature>
<dbReference type="AlphaFoldDB" id="A0A9X4KHJ8"/>
<name>A0A9X4KHJ8_9BACL</name>
<feature type="transmembrane region" description="Helical" evidence="8">
    <location>
        <begin position="311"/>
        <end position="327"/>
    </location>
</feature>
<dbReference type="RefSeq" id="WP_277565508.1">
    <property type="nucleotide sequence ID" value="NZ_JAPDHZ010000003.1"/>
</dbReference>
<dbReference type="InterPro" id="IPR004761">
    <property type="entry name" value="Spore_GerAB"/>
</dbReference>
<dbReference type="PANTHER" id="PTHR34975:SF2">
    <property type="entry name" value="SPORE GERMINATION PROTEIN A2"/>
    <property type="match status" value="1"/>
</dbReference>
<keyword evidence="3" id="KW-0813">Transport</keyword>
<dbReference type="EMBL" id="JAPDHZ010000003">
    <property type="protein sequence ID" value="MDG0791649.1"/>
    <property type="molecule type" value="Genomic_DNA"/>
</dbReference>
<evidence type="ECO:0000256" key="1">
    <source>
        <dbReference type="ARBA" id="ARBA00004141"/>
    </source>
</evidence>
<feature type="transmembrane region" description="Helical" evidence="8">
    <location>
        <begin position="227"/>
        <end position="254"/>
    </location>
</feature>
<evidence type="ECO:0000313" key="10">
    <source>
        <dbReference type="Proteomes" id="UP001153387"/>
    </source>
</evidence>
<dbReference type="Proteomes" id="UP001153387">
    <property type="component" value="Unassembled WGS sequence"/>
</dbReference>
<evidence type="ECO:0000256" key="4">
    <source>
        <dbReference type="ARBA" id="ARBA00022544"/>
    </source>
</evidence>
<evidence type="ECO:0000256" key="7">
    <source>
        <dbReference type="ARBA" id="ARBA00023136"/>
    </source>
</evidence>
<comment type="caution">
    <text evidence="9">The sequence shown here is derived from an EMBL/GenBank/DDBJ whole genome shotgun (WGS) entry which is preliminary data.</text>
</comment>
<dbReference type="Pfam" id="PF03845">
    <property type="entry name" value="Spore_permease"/>
    <property type="match status" value="1"/>
</dbReference>
<evidence type="ECO:0000256" key="3">
    <source>
        <dbReference type="ARBA" id="ARBA00022448"/>
    </source>
</evidence>
<feature type="transmembrane region" description="Helical" evidence="8">
    <location>
        <begin position="119"/>
        <end position="139"/>
    </location>
</feature>
<keyword evidence="6 8" id="KW-1133">Transmembrane helix</keyword>
<reference evidence="9 10" key="1">
    <citation type="submission" date="2022-10" db="EMBL/GenBank/DDBJ databases">
        <title>Comparative genomic analysis of Cohnella hashimotonis sp. nov., isolated from the International Space Station.</title>
        <authorList>
            <person name="Simpson A."/>
            <person name="Venkateswaran K."/>
        </authorList>
    </citation>
    <scope>NUCLEOTIDE SEQUENCE [LARGE SCALE GENOMIC DNA]</scope>
    <source>
        <strain evidence="9 10">DSM 18997</strain>
    </source>
</reference>
<evidence type="ECO:0000313" key="9">
    <source>
        <dbReference type="EMBL" id="MDG0791649.1"/>
    </source>
</evidence>
<organism evidence="9 10">
    <name type="scientific">Cohnella ginsengisoli</name>
    <dbReference type="NCBI Taxonomy" id="425004"/>
    <lineage>
        <taxon>Bacteria</taxon>
        <taxon>Bacillati</taxon>
        <taxon>Bacillota</taxon>
        <taxon>Bacilli</taxon>
        <taxon>Bacillales</taxon>
        <taxon>Paenibacillaceae</taxon>
        <taxon>Cohnella</taxon>
    </lineage>
</organism>
<dbReference type="PANTHER" id="PTHR34975">
    <property type="entry name" value="SPORE GERMINATION PROTEIN A2"/>
    <property type="match status" value="1"/>
</dbReference>
<keyword evidence="5 8" id="KW-0812">Transmembrane</keyword>
<gene>
    <name evidence="9" type="ORF">OMP38_12790</name>
</gene>
<feature type="transmembrane region" description="Helical" evidence="8">
    <location>
        <begin position="185"/>
        <end position="206"/>
    </location>
</feature>